<evidence type="ECO:0000313" key="1">
    <source>
        <dbReference type="EMBL" id="CEI70804.1"/>
    </source>
</evidence>
<dbReference type="InterPro" id="IPR053204">
    <property type="entry name" value="Oxopyrrolidines_Biosynth-assoc"/>
</dbReference>
<dbReference type="Proteomes" id="UP000245910">
    <property type="component" value="Chromosome III"/>
</dbReference>
<organism evidence="1 2">
    <name type="scientific">Fusarium venenatum</name>
    <dbReference type="NCBI Taxonomy" id="56646"/>
    <lineage>
        <taxon>Eukaryota</taxon>
        <taxon>Fungi</taxon>
        <taxon>Dikarya</taxon>
        <taxon>Ascomycota</taxon>
        <taxon>Pezizomycotina</taxon>
        <taxon>Sordariomycetes</taxon>
        <taxon>Hypocreomycetidae</taxon>
        <taxon>Hypocreales</taxon>
        <taxon>Nectriaceae</taxon>
        <taxon>Fusarium</taxon>
    </lineage>
</organism>
<dbReference type="Pfam" id="PF12311">
    <property type="entry name" value="DUF3632"/>
    <property type="match status" value="1"/>
</dbReference>
<proteinExistence type="predicted"/>
<reference evidence="2" key="1">
    <citation type="submission" date="2014-10" db="EMBL/GenBank/DDBJ databases">
        <authorList>
            <person name="King R."/>
        </authorList>
    </citation>
    <scope>NUCLEOTIDE SEQUENCE [LARGE SCALE GENOMIC DNA]</scope>
    <source>
        <strain evidence="2">A3/5</strain>
    </source>
</reference>
<accession>A0A2L2TIJ8</accession>
<evidence type="ECO:0000313" key="2">
    <source>
        <dbReference type="Proteomes" id="UP000245910"/>
    </source>
</evidence>
<dbReference type="STRING" id="56646.A0A2L2TIJ8"/>
<sequence length="394" mass="44765">MPKNRPSQQKRNEAKYAELAQSRNEMELQKHENAKAVADNDDLDFGAKIDQLAKIRGWFSGSTTTLDQYLVGTLTLAQTVDNIGKPIDEAYSTADFGRQYFEQESCARTQRGFYTPEKALELWGPEEEYPEPQGELDPAKSTEAQLWQLWLSILHASKRIPYSDEEQQQKLVDLVKAFKARPNPPPPEPMTVPLKRSWIWESDKLWTDLLVLGISVSETFNDVCGCGAAWLWAEQRACENLFAFMARLTSNGIDLSRIGVSCVTALERNPSPGYRPFPAPPVSEVLSYDVTCAALWTIMAGKEVFGKYPDTRDERDIQVVDKIIALRDNDLPWNRSLKKYKGRARWETARKEFARRRFEEESSNKDLSVDARELAAKAAQAIVPLIWLNGQKAE</sequence>
<dbReference type="EMBL" id="LN649231">
    <property type="protein sequence ID" value="CEI70804.1"/>
    <property type="molecule type" value="Genomic_DNA"/>
</dbReference>
<protein>
    <submittedName>
        <fullName evidence="1">Uncharacterized protein</fullName>
    </submittedName>
</protein>
<dbReference type="AlphaFoldDB" id="A0A2L2TIJ8"/>
<dbReference type="PANTHER" id="PTHR38797:SF4">
    <property type="entry name" value="NUCLEAR PORE COMPLEX PROTEIN NUP85"/>
    <property type="match status" value="1"/>
</dbReference>
<dbReference type="InterPro" id="IPR022085">
    <property type="entry name" value="OpdG"/>
</dbReference>
<keyword evidence="2" id="KW-1185">Reference proteome</keyword>
<dbReference type="PANTHER" id="PTHR38797">
    <property type="entry name" value="NUCLEAR PORE COMPLEX PROTEIN NUP85-RELATED"/>
    <property type="match status" value="1"/>
</dbReference>
<dbReference type="OrthoDB" id="3350591at2759"/>
<name>A0A2L2TIJ8_9HYPO</name>